<keyword evidence="3" id="KW-1185">Reference proteome</keyword>
<dbReference type="EMBL" id="ANIZ01003751">
    <property type="protein sequence ID" value="ETI31646.1"/>
    <property type="molecule type" value="Genomic_DNA"/>
</dbReference>
<reference evidence="2 3" key="1">
    <citation type="submission" date="2013-11" db="EMBL/GenBank/DDBJ databases">
        <title>The Genome Sequence of Phytophthora parasitica P1569.</title>
        <authorList>
            <consortium name="The Broad Institute Genomics Platform"/>
            <person name="Russ C."/>
            <person name="Tyler B."/>
            <person name="Panabieres F."/>
            <person name="Shan W."/>
            <person name="Tripathy S."/>
            <person name="Grunwald N."/>
            <person name="Machado M."/>
            <person name="Johnson C.S."/>
            <person name="Arredondo F."/>
            <person name="Hong C."/>
            <person name="Coffey M."/>
            <person name="Young S.K."/>
            <person name="Zeng Q."/>
            <person name="Gargeya S."/>
            <person name="Fitzgerald M."/>
            <person name="Abouelleil A."/>
            <person name="Alvarado L."/>
            <person name="Chapman S.B."/>
            <person name="Gainer-Dewar J."/>
            <person name="Goldberg J."/>
            <person name="Griggs A."/>
            <person name="Gujja S."/>
            <person name="Hansen M."/>
            <person name="Howarth C."/>
            <person name="Imamovic A."/>
            <person name="Ireland A."/>
            <person name="Larimer J."/>
            <person name="McCowan C."/>
            <person name="Murphy C."/>
            <person name="Pearson M."/>
            <person name="Poon T.W."/>
            <person name="Priest M."/>
            <person name="Roberts A."/>
            <person name="Saif S."/>
            <person name="Shea T."/>
            <person name="Sykes S."/>
            <person name="Wortman J."/>
            <person name="Nusbaum C."/>
            <person name="Birren B."/>
        </authorList>
    </citation>
    <scope>NUCLEOTIDE SEQUENCE [LARGE SCALE GENOMIC DNA]</scope>
    <source>
        <strain evidence="2 3">P1569</strain>
    </source>
</reference>
<feature type="compositionally biased region" description="Polar residues" evidence="1">
    <location>
        <begin position="16"/>
        <end position="26"/>
    </location>
</feature>
<evidence type="ECO:0000313" key="3">
    <source>
        <dbReference type="Proteomes" id="UP000018721"/>
    </source>
</evidence>
<dbReference type="Proteomes" id="UP000018721">
    <property type="component" value="Unassembled WGS sequence"/>
</dbReference>
<dbReference type="AlphaFoldDB" id="V9DY88"/>
<evidence type="ECO:0000256" key="1">
    <source>
        <dbReference type="SAM" id="MobiDB-lite"/>
    </source>
</evidence>
<comment type="caution">
    <text evidence="2">The sequence shown here is derived from an EMBL/GenBank/DDBJ whole genome shotgun (WGS) entry which is preliminary data.</text>
</comment>
<feature type="region of interest" description="Disordered" evidence="1">
    <location>
        <begin position="1"/>
        <end position="103"/>
    </location>
</feature>
<evidence type="ECO:0000313" key="2">
    <source>
        <dbReference type="EMBL" id="ETI31646.1"/>
    </source>
</evidence>
<organism evidence="2 3">
    <name type="scientific">Phytophthora nicotianae P1569</name>
    <dbReference type="NCBI Taxonomy" id="1317065"/>
    <lineage>
        <taxon>Eukaryota</taxon>
        <taxon>Sar</taxon>
        <taxon>Stramenopiles</taxon>
        <taxon>Oomycota</taxon>
        <taxon>Peronosporomycetes</taxon>
        <taxon>Peronosporales</taxon>
        <taxon>Peronosporaceae</taxon>
        <taxon>Phytophthora</taxon>
    </lineage>
</organism>
<gene>
    <name evidence="2" type="ORF">F443_21432</name>
</gene>
<feature type="compositionally biased region" description="Pro residues" evidence="1">
    <location>
        <begin position="67"/>
        <end position="79"/>
    </location>
</feature>
<protein>
    <submittedName>
        <fullName evidence="2">Uncharacterized protein</fullName>
    </submittedName>
</protein>
<accession>V9DY88</accession>
<sequence>MSEGNEAREAVATITRGGTQSLSEGSTVCVAGPHLPSPQHPDESPSRAPLLARTPTRVSPYPLRLRTPPPPQALTPPLHPHSRTSPPQGPSGSRRVTASQLESDQFQLVVKRHCQKLTWTT</sequence>
<feature type="compositionally biased region" description="Polar residues" evidence="1">
    <location>
        <begin position="83"/>
        <end position="103"/>
    </location>
</feature>
<name>V9DY88_PHYNI</name>
<dbReference type="HOGENOM" id="CLU_2042703_0_0_1"/>
<proteinExistence type="predicted"/>